<evidence type="ECO:0000313" key="2">
    <source>
        <dbReference type="Proteomes" id="UP001320159"/>
    </source>
</evidence>
<dbReference type="EMBL" id="PGCK01000002">
    <property type="protein sequence ID" value="MCD1293920.1"/>
    <property type="molecule type" value="Genomic_DNA"/>
</dbReference>
<dbReference type="Proteomes" id="UP001320159">
    <property type="component" value="Unassembled WGS sequence"/>
</dbReference>
<gene>
    <name evidence="1" type="ORF">CUJ83_02770</name>
</gene>
<dbReference type="AlphaFoldDB" id="A0AAP2RDD3"/>
<protein>
    <submittedName>
        <fullName evidence="1">Uncharacterized protein</fullName>
    </submittedName>
</protein>
<keyword evidence="2" id="KW-1185">Reference proteome</keyword>
<dbReference type="RefSeq" id="WP_230740385.1">
    <property type="nucleotide sequence ID" value="NZ_PGCK01000002.1"/>
</dbReference>
<evidence type="ECO:0000313" key="1">
    <source>
        <dbReference type="EMBL" id="MCD1293920.1"/>
    </source>
</evidence>
<reference evidence="1 2" key="1">
    <citation type="submission" date="2017-11" db="EMBL/GenBank/DDBJ databases">
        <title>Isolation and Characterization of Family Methanocellaceae Species from Potential Methane Hydrate Area Offshore Southwestern Taiwan.</title>
        <authorList>
            <person name="Zhang W.-L."/>
            <person name="Chen W.-C."/>
            <person name="Lai M.-C."/>
            <person name="Chen S.-C."/>
        </authorList>
    </citation>
    <scope>NUCLEOTIDE SEQUENCE [LARGE SCALE GENOMIC DNA]</scope>
    <source>
        <strain evidence="1 2">CWC-04</strain>
    </source>
</reference>
<name>A0AAP2RDD3_9EURY</name>
<proteinExistence type="predicted"/>
<accession>A0AAP2RDD3</accession>
<sequence>MSALDLAKALALISIFTYRFSKGASSVAGGMSYDAMKAVDMSGLMEYLAGSDRVSARDVLEKYKQYYISSADKTRARLELAKSRVKAASISEEEKRWLIRKLEEGTGWLKELGSKIASAKGEAGFNKVTTGIFDKWHLIKLLPSSAEGCALTASMRSDIKRIRMNSGLTSEKAVYLSEAGDHNIRAYNLFRTIMRLDVRSDLWEAEEMRLEAYKEASAALEKLKKING</sequence>
<organism evidence="1 2">
    <name type="scientific">Methanooceanicella nereidis</name>
    <dbReference type="NCBI Taxonomy" id="2052831"/>
    <lineage>
        <taxon>Archaea</taxon>
        <taxon>Methanobacteriati</taxon>
        <taxon>Methanobacteriota</taxon>
        <taxon>Stenosarchaea group</taxon>
        <taxon>Methanomicrobia</taxon>
        <taxon>Methanocellales</taxon>
        <taxon>Methanocellaceae</taxon>
        <taxon>Methanooceanicella</taxon>
    </lineage>
</organism>
<comment type="caution">
    <text evidence="1">The sequence shown here is derived from an EMBL/GenBank/DDBJ whole genome shotgun (WGS) entry which is preliminary data.</text>
</comment>